<feature type="transmembrane region" description="Helical" evidence="2">
    <location>
        <begin position="230"/>
        <end position="250"/>
    </location>
</feature>
<evidence type="ECO:0000256" key="1">
    <source>
        <dbReference type="SAM" id="MobiDB-lite"/>
    </source>
</evidence>
<feature type="transmembrane region" description="Helical" evidence="2">
    <location>
        <begin position="49"/>
        <end position="69"/>
    </location>
</feature>
<keyword evidence="2" id="KW-0812">Transmembrane</keyword>
<feature type="transmembrane region" description="Helical" evidence="2">
    <location>
        <begin position="204"/>
        <end position="224"/>
    </location>
</feature>
<comment type="caution">
    <text evidence="3">The sequence shown here is derived from an EMBL/GenBank/DDBJ whole genome shotgun (WGS) entry which is preliminary data.</text>
</comment>
<keyword evidence="2" id="KW-0472">Membrane</keyword>
<protein>
    <submittedName>
        <fullName evidence="3">Fatty acid desaturase</fullName>
    </submittedName>
</protein>
<evidence type="ECO:0000313" key="3">
    <source>
        <dbReference type="EMBL" id="GAA1783684.1"/>
    </source>
</evidence>
<feature type="transmembrane region" description="Helical" evidence="2">
    <location>
        <begin position="75"/>
        <end position="92"/>
    </location>
</feature>
<sequence>MSAQSSPTIAEIRHDYAVRFPQWSQQLITVVSGKAADNQRPPRMTLHPVVSWLLGLAQLPISVAISVLAVRFLGIYAIFVLPITWLTTVNSLRKLQVTFSHHAVHREMCESTVLNRMIQVISSTASFTHSYEDYFDEHVRSHHSRKVFTTMIDPDAAFLVRLGFLPGQDMRELRRRLWLTPVSPRFHALFILARIRTNFITATLPRIGLAILWTAGLAWLAWSIGPWEFILGVVVPFFPLYHISALIQFLSEHLWLASEQAPTSKADYANRCWGRFCLEPLPTPGAPVAGWVRWAARTVFVQVPGRFGVLVNDLPVHDLHHVAPAEHEWTTALWVRQRLIAEGHPSGMESRELSLGDAITRVLTAISTSPVNITSSQPTRAMVSNSTEFGGGSVGEIRTYNQEDRTGHAVLR</sequence>
<proteinExistence type="predicted"/>
<name>A0ABN2LC92_9ACTN</name>
<organism evidence="3 4">
    <name type="scientific">Luedemannella flava</name>
    <dbReference type="NCBI Taxonomy" id="349316"/>
    <lineage>
        <taxon>Bacteria</taxon>
        <taxon>Bacillati</taxon>
        <taxon>Actinomycetota</taxon>
        <taxon>Actinomycetes</taxon>
        <taxon>Micromonosporales</taxon>
        <taxon>Micromonosporaceae</taxon>
        <taxon>Luedemannella</taxon>
    </lineage>
</organism>
<feature type="compositionally biased region" description="Basic and acidic residues" evidence="1">
    <location>
        <begin position="401"/>
        <end position="412"/>
    </location>
</feature>
<gene>
    <name evidence="3" type="ORF">GCM10009682_02200</name>
</gene>
<accession>A0ABN2LC92</accession>
<evidence type="ECO:0000313" key="4">
    <source>
        <dbReference type="Proteomes" id="UP001500218"/>
    </source>
</evidence>
<dbReference type="Proteomes" id="UP001500218">
    <property type="component" value="Unassembled WGS sequence"/>
</dbReference>
<reference evidence="3 4" key="1">
    <citation type="journal article" date="2019" name="Int. J. Syst. Evol. Microbiol.">
        <title>The Global Catalogue of Microorganisms (GCM) 10K type strain sequencing project: providing services to taxonomists for standard genome sequencing and annotation.</title>
        <authorList>
            <consortium name="The Broad Institute Genomics Platform"/>
            <consortium name="The Broad Institute Genome Sequencing Center for Infectious Disease"/>
            <person name="Wu L."/>
            <person name="Ma J."/>
        </authorList>
    </citation>
    <scope>NUCLEOTIDE SEQUENCE [LARGE SCALE GENOMIC DNA]</scope>
    <source>
        <strain evidence="3 4">JCM 13250</strain>
    </source>
</reference>
<keyword evidence="4" id="KW-1185">Reference proteome</keyword>
<evidence type="ECO:0000256" key="2">
    <source>
        <dbReference type="SAM" id="Phobius"/>
    </source>
</evidence>
<dbReference type="EMBL" id="BAAALT010000003">
    <property type="protein sequence ID" value="GAA1783684.1"/>
    <property type="molecule type" value="Genomic_DNA"/>
</dbReference>
<keyword evidence="2" id="KW-1133">Transmembrane helix</keyword>
<feature type="region of interest" description="Disordered" evidence="1">
    <location>
        <begin position="386"/>
        <end position="412"/>
    </location>
</feature>